<reference evidence="1" key="5">
    <citation type="journal article" date="2021" name="G3 (Bethesda)">
        <title>Aegilops tauschii genome assembly Aet v5.0 features greater sequence contiguity and improved annotation.</title>
        <authorList>
            <person name="Wang L."/>
            <person name="Zhu T."/>
            <person name="Rodriguez J.C."/>
            <person name="Deal K.R."/>
            <person name="Dubcovsky J."/>
            <person name="McGuire P.E."/>
            <person name="Lux T."/>
            <person name="Spannagl M."/>
            <person name="Mayer K.F.X."/>
            <person name="Baldrich P."/>
            <person name="Meyers B.C."/>
            <person name="Huo N."/>
            <person name="Gu Y.Q."/>
            <person name="Zhou H."/>
            <person name="Devos K.M."/>
            <person name="Bennetzen J.L."/>
            <person name="Unver T."/>
            <person name="Budak H."/>
            <person name="Gulick P.J."/>
            <person name="Galiba G."/>
            <person name="Kalapos B."/>
            <person name="Nelson D.R."/>
            <person name="Li P."/>
            <person name="You F.M."/>
            <person name="Luo M.C."/>
            <person name="Dvorak J."/>
        </authorList>
    </citation>
    <scope>NUCLEOTIDE SEQUENCE [LARGE SCALE GENOMIC DNA]</scope>
    <source>
        <strain evidence="1">cv. AL8/78</strain>
    </source>
</reference>
<reference evidence="1" key="4">
    <citation type="submission" date="2019-03" db="UniProtKB">
        <authorList>
            <consortium name="EnsemblPlants"/>
        </authorList>
    </citation>
    <scope>IDENTIFICATION</scope>
</reference>
<reference evidence="2" key="1">
    <citation type="journal article" date="2014" name="Science">
        <title>Ancient hybridizations among the ancestral genomes of bread wheat.</title>
        <authorList>
            <consortium name="International Wheat Genome Sequencing Consortium,"/>
            <person name="Marcussen T."/>
            <person name="Sandve S.R."/>
            <person name="Heier L."/>
            <person name="Spannagl M."/>
            <person name="Pfeifer M."/>
            <person name="Jakobsen K.S."/>
            <person name="Wulff B.B."/>
            <person name="Steuernagel B."/>
            <person name="Mayer K.F."/>
            <person name="Olsen O.A."/>
        </authorList>
    </citation>
    <scope>NUCLEOTIDE SEQUENCE [LARGE SCALE GENOMIC DNA]</scope>
    <source>
        <strain evidence="2">cv. AL8/78</strain>
    </source>
</reference>
<dbReference type="AlphaFoldDB" id="A0A453SN91"/>
<sequence>MFNYRLRKFSICQQHGASLEDEAPRANCGIGQARGVRSQAPAMASTGEHTVSLLARLPTQWWECSGAPVSAG</sequence>
<name>A0A453SN91_AEGTS</name>
<dbReference type="Proteomes" id="UP000015105">
    <property type="component" value="Chromosome 7D"/>
</dbReference>
<dbReference type="Gramene" id="AET7Gv21001900.10">
    <property type="protein sequence ID" value="AET7Gv21001900.10"/>
    <property type="gene ID" value="AET7Gv21001900"/>
</dbReference>
<organism evidence="1 2">
    <name type="scientific">Aegilops tauschii subsp. strangulata</name>
    <name type="common">Goatgrass</name>
    <dbReference type="NCBI Taxonomy" id="200361"/>
    <lineage>
        <taxon>Eukaryota</taxon>
        <taxon>Viridiplantae</taxon>
        <taxon>Streptophyta</taxon>
        <taxon>Embryophyta</taxon>
        <taxon>Tracheophyta</taxon>
        <taxon>Spermatophyta</taxon>
        <taxon>Magnoliopsida</taxon>
        <taxon>Liliopsida</taxon>
        <taxon>Poales</taxon>
        <taxon>Poaceae</taxon>
        <taxon>BOP clade</taxon>
        <taxon>Pooideae</taxon>
        <taxon>Triticodae</taxon>
        <taxon>Triticeae</taxon>
        <taxon>Triticinae</taxon>
        <taxon>Aegilops</taxon>
    </lineage>
</organism>
<proteinExistence type="predicted"/>
<reference evidence="2" key="2">
    <citation type="journal article" date="2017" name="Nat. Plants">
        <title>The Aegilops tauschii genome reveals multiple impacts of transposons.</title>
        <authorList>
            <person name="Zhao G."/>
            <person name="Zou C."/>
            <person name="Li K."/>
            <person name="Wang K."/>
            <person name="Li T."/>
            <person name="Gao L."/>
            <person name="Zhang X."/>
            <person name="Wang H."/>
            <person name="Yang Z."/>
            <person name="Liu X."/>
            <person name="Jiang W."/>
            <person name="Mao L."/>
            <person name="Kong X."/>
            <person name="Jiao Y."/>
            <person name="Jia J."/>
        </authorList>
    </citation>
    <scope>NUCLEOTIDE SEQUENCE [LARGE SCALE GENOMIC DNA]</scope>
    <source>
        <strain evidence="2">cv. AL8/78</strain>
    </source>
</reference>
<reference evidence="1" key="3">
    <citation type="journal article" date="2017" name="Nature">
        <title>Genome sequence of the progenitor of the wheat D genome Aegilops tauschii.</title>
        <authorList>
            <person name="Luo M.C."/>
            <person name="Gu Y.Q."/>
            <person name="Puiu D."/>
            <person name="Wang H."/>
            <person name="Twardziok S.O."/>
            <person name="Deal K.R."/>
            <person name="Huo N."/>
            <person name="Zhu T."/>
            <person name="Wang L."/>
            <person name="Wang Y."/>
            <person name="McGuire P.E."/>
            <person name="Liu S."/>
            <person name="Long H."/>
            <person name="Ramasamy R.K."/>
            <person name="Rodriguez J.C."/>
            <person name="Van S.L."/>
            <person name="Yuan L."/>
            <person name="Wang Z."/>
            <person name="Xia Z."/>
            <person name="Xiao L."/>
            <person name="Anderson O.D."/>
            <person name="Ouyang S."/>
            <person name="Liang Y."/>
            <person name="Zimin A.V."/>
            <person name="Pertea G."/>
            <person name="Qi P."/>
            <person name="Bennetzen J.L."/>
            <person name="Dai X."/>
            <person name="Dawson M.W."/>
            <person name="Muller H.G."/>
            <person name="Kugler K."/>
            <person name="Rivarola-Duarte L."/>
            <person name="Spannagl M."/>
            <person name="Mayer K.F.X."/>
            <person name="Lu F.H."/>
            <person name="Bevan M.W."/>
            <person name="Leroy P."/>
            <person name="Li P."/>
            <person name="You F.M."/>
            <person name="Sun Q."/>
            <person name="Liu Z."/>
            <person name="Lyons E."/>
            <person name="Wicker T."/>
            <person name="Salzberg S.L."/>
            <person name="Devos K.M."/>
            <person name="Dvorak J."/>
        </authorList>
    </citation>
    <scope>NUCLEOTIDE SEQUENCE [LARGE SCALE GENOMIC DNA]</scope>
    <source>
        <strain evidence="1">cv. AL8/78</strain>
    </source>
</reference>
<accession>A0A453SN91</accession>
<dbReference type="EnsemblPlants" id="AET7Gv21001900.10">
    <property type="protein sequence ID" value="AET7Gv21001900.10"/>
    <property type="gene ID" value="AET7Gv21001900"/>
</dbReference>
<evidence type="ECO:0000313" key="1">
    <source>
        <dbReference type="EnsemblPlants" id="AET7Gv21001900.10"/>
    </source>
</evidence>
<keyword evidence="2" id="KW-1185">Reference proteome</keyword>
<evidence type="ECO:0000313" key="2">
    <source>
        <dbReference type="Proteomes" id="UP000015105"/>
    </source>
</evidence>
<protein>
    <submittedName>
        <fullName evidence="1">Uncharacterized protein</fullName>
    </submittedName>
</protein>